<dbReference type="Gene3D" id="3.20.20.210">
    <property type="match status" value="1"/>
</dbReference>
<feature type="domain" description="Uroporphyrinogen decarboxylase (URO-D)" evidence="2">
    <location>
        <begin position="183"/>
        <end position="383"/>
    </location>
</feature>
<dbReference type="PANTHER" id="PTHR47099:SF1">
    <property type="entry name" value="METHYLCOBAMIDE:COM METHYLTRANSFERASE MTBA"/>
    <property type="match status" value="1"/>
</dbReference>
<dbReference type="EMBL" id="LAZR01023119">
    <property type="protein sequence ID" value="KKL79609.1"/>
    <property type="molecule type" value="Genomic_DNA"/>
</dbReference>
<dbReference type="InterPro" id="IPR038071">
    <property type="entry name" value="UROD/MetE-like_sf"/>
</dbReference>
<gene>
    <name evidence="3" type="ORF">LCGC14_2013100</name>
</gene>
<evidence type="ECO:0000259" key="2">
    <source>
        <dbReference type="Pfam" id="PF01208"/>
    </source>
</evidence>
<name>A0A0F9EZV7_9ZZZZ</name>
<dbReference type="PANTHER" id="PTHR47099">
    <property type="entry name" value="METHYLCOBAMIDE:COM METHYLTRANSFERASE MTBA"/>
    <property type="match status" value="1"/>
</dbReference>
<dbReference type="GO" id="GO:0004853">
    <property type="term" value="F:uroporphyrinogen decarboxylase activity"/>
    <property type="evidence" value="ECO:0007669"/>
    <property type="project" value="InterPro"/>
</dbReference>
<accession>A0A0F9EZV7</accession>
<dbReference type="SUPFAM" id="SSF51726">
    <property type="entry name" value="UROD/MetE-like"/>
    <property type="match status" value="1"/>
</dbReference>
<feature type="region of interest" description="Disordered" evidence="1">
    <location>
        <begin position="40"/>
        <end position="62"/>
    </location>
</feature>
<protein>
    <recommendedName>
        <fullName evidence="2">Uroporphyrinogen decarboxylase (URO-D) domain-containing protein</fullName>
    </recommendedName>
</protein>
<organism evidence="3">
    <name type="scientific">marine sediment metagenome</name>
    <dbReference type="NCBI Taxonomy" id="412755"/>
    <lineage>
        <taxon>unclassified sequences</taxon>
        <taxon>metagenomes</taxon>
        <taxon>ecological metagenomes</taxon>
    </lineage>
</organism>
<dbReference type="InterPro" id="IPR052024">
    <property type="entry name" value="Methanogen_methyltrans"/>
</dbReference>
<evidence type="ECO:0000313" key="3">
    <source>
        <dbReference type="EMBL" id="KKL79609.1"/>
    </source>
</evidence>
<comment type="caution">
    <text evidence="3">The sequence shown here is derived from an EMBL/GenBank/DDBJ whole genome shotgun (WGS) entry which is preliminary data.</text>
</comment>
<dbReference type="InterPro" id="IPR000257">
    <property type="entry name" value="Uroporphyrinogen_deCOase"/>
</dbReference>
<dbReference type="Pfam" id="PF01208">
    <property type="entry name" value="URO-D"/>
    <property type="match status" value="1"/>
</dbReference>
<dbReference type="GO" id="GO:0006779">
    <property type="term" value="P:porphyrin-containing compound biosynthetic process"/>
    <property type="evidence" value="ECO:0007669"/>
    <property type="project" value="InterPro"/>
</dbReference>
<sequence>MADVMTHKERFFAMVSGQPVDGTAFFPDISDWYSAARTLPGRPRRGGSGALTGDDDPMHHEGGSMPERFADWTYLDFYRRFDWGLPVHIYNWFDEFHDGVEKTVTAEGNREITRLRCPKGELTKVRTMAVDGSWCPTEHLVKELRDLDVVRYVVERTHYRPRYDRVAAALETIGEMGVGDIPVMRSPFGKLVHEYMGFERVIYGLHDDPAALREFMEFQEQYDLELVRLAADAPARVVILSDHADENLIAPAMYREFCIPHYRKACDILHAAGKIVSTHLDGNIKGYLPLLGETGFDLLDGCTPAPMMNYEVEQLAEALPASMACYLGVPATLLCQGLPDAEVVAFGRRILDAFAGRVVLNIGDILPPNGDIDQVARLGEMARDRPVTG</sequence>
<dbReference type="AlphaFoldDB" id="A0A0F9EZV7"/>
<evidence type="ECO:0000256" key="1">
    <source>
        <dbReference type="SAM" id="MobiDB-lite"/>
    </source>
</evidence>
<proteinExistence type="predicted"/>
<reference evidence="3" key="1">
    <citation type="journal article" date="2015" name="Nature">
        <title>Complex archaea that bridge the gap between prokaryotes and eukaryotes.</title>
        <authorList>
            <person name="Spang A."/>
            <person name="Saw J.H."/>
            <person name="Jorgensen S.L."/>
            <person name="Zaremba-Niedzwiedzka K."/>
            <person name="Martijn J."/>
            <person name="Lind A.E."/>
            <person name="van Eijk R."/>
            <person name="Schleper C."/>
            <person name="Guy L."/>
            <person name="Ettema T.J."/>
        </authorList>
    </citation>
    <scope>NUCLEOTIDE SEQUENCE</scope>
</reference>